<dbReference type="GO" id="GO:0016747">
    <property type="term" value="F:acyltransferase activity, transferring groups other than amino-acyl groups"/>
    <property type="evidence" value="ECO:0007669"/>
    <property type="project" value="InterPro"/>
</dbReference>
<evidence type="ECO:0000259" key="1">
    <source>
        <dbReference type="PROSITE" id="PS51186"/>
    </source>
</evidence>
<comment type="caution">
    <text evidence="2">The sequence shown here is derived from an EMBL/GenBank/DDBJ whole genome shotgun (WGS) entry which is preliminary data.</text>
</comment>
<organism evidence="2 3">
    <name type="scientific">Dyella tabacisoli</name>
    <dbReference type="NCBI Taxonomy" id="2282381"/>
    <lineage>
        <taxon>Bacteria</taxon>
        <taxon>Pseudomonadati</taxon>
        <taxon>Pseudomonadota</taxon>
        <taxon>Gammaproteobacteria</taxon>
        <taxon>Lysobacterales</taxon>
        <taxon>Rhodanobacteraceae</taxon>
        <taxon>Dyella</taxon>
    </lineage>
</organism>
<dbReference type="Pfam" id="PF00583">
    <property type="entry name" value="Acetyltransf_1"/>
    <property type="match status" value="1"/>
</dbReference>
<dbReference type="AlphaFoldDB" id="A0A369UK59"/>
<dbReference type="InterPro" id="IPR016181">
    <property type="entry name" value="Acyl_CoA_acyltransferase"/>
</dbReference>
<accession>A0A369UK59</accession>
<keyword evidence="2" id="KW-0808">Transferase</keyword>
<protein>
    <submittedName>
        <fullName evidence="2">GNAT family N-acetyltransferase</fullName>
    </submittedName>
</protein>
<dbReference type="InterPro" id="IPR000182">
    <property type="entry name" value="GNAT_dom"/>
</dbReference>
<reference evidence="2 3" key="1">
    <citation type="submission" date="2018-07" db="EMBL/GenBank/DDBJ databases">
        <title>Dyella tabacisoli L4-6T, whole genome shotgun sequence.</title>
        <authorList>
            <person name="Zhou X.-K."/>
            <person name="Li W.-J."/>
            <person name="Duan Y.-Q."/>
        </authorList>
    </citation>
    <scope>NUCLEOTIDE SEQUENCE [LARGE SCALE GENOMIC DNA]</scope>
    <source>
        <strain evidence="2 3">L4-6</strain>
    </source>
</reference>
<gene>
    <name evidence="2" type="ORF">DVJ77_18350</name>
</gene>
<dbReference type="Proteomes" id="UP000253782">
    <property type="component" value="Unassembled WGS sequence"/>
</dbReference>
<keyword evidence="3" id="KW-1185">Reference proteome</keyword>
<dbReference type="PROSITE" id="PS51186">
    <property type="entry name" value="GNAT"/>
    <property type="match status" value="1"/>
</dbReference>
<sequence length="168" mass="18221">MTPSIEICVPSALSDTDRRVFTTLAREGGEVAALSFERLMGMAHSIAIARHAAQIQGIAALKRPNTAYRNGVFEKSCALLAAESFNLELGWVVVRPEARGRGIAVSLVASLIEQARGEAIYATSNTTNEAMHAVLRKFGFQSVGTSYASQRRDAYLQLFVRNQGLSMT</sequence>
<name>A0A369UK59_9GAMM</name>
<evidence type="ECO:0000313" key="3">
    <source>
        <dbReference type="Proteomes" id="UP000253782"/>
    </source>
</evidence>
<dbReference type="OrthoDB" id="5948281at2"/>
<dbReference type="Gene3D" id="3.40.630.30">
    <property type="match status" value="1"/>
</dbReference>
<evidence type="ECO:0000313" key="2">
    <source>
        <dbReference type="EMBL" id="RDD80108.1"/>
    </source>
</evidence>
<feature type="domain" description="N-acetyltransferase" evidence="1">
    <location>
        <begin position="1"/>
        <end position="168"/>
    </location>
</feature>
<dbReference type="SUPFAM" id="SSF55729">
    <property type="entry name" value="Acyl-CoA N-acyltransferases (Nat)"/>
    <property type="match status" value="1"/>
</dbReference>
<proteinExistence type="predicted"/>
<dbReference type="CDD" id="cd04301">
    <property type="entry name" value="NAT_SF"/>
    <property type="match status" value="1"/>
</dbReference>
<dbReference type="EMBL" id="QQAH01000020">
    <property type="protein sequence ID" value="RDD80108.1"/>
    <property type="molecule type" value="Genomic_DNA"/>
</dbReference>